<evidence type="ECO:0000256" key="1">
    <source>
        <dbReference type="SAM" id="SignalP"/>
    </source>
</evidence>
<feature type="signal peptide" evidence="1">
    <location>
        <begin position="1"/>
        <end position="38"/>
    </location>
</feature>
<evidence type="ECO:0000313" key="2">
    <source>
        <dbReference type="EMBL" id="KAG6496931.1"/>
    </source>
</evidence>
<keyword evidence="3" id="KW-1185">Reference proteome</keyword>
<feature type="chain" id="PRO_5035259706" evidence="1">
    <location>
        <begin position="39"/>
        <end position="110"/>
    </location>
</feature>
<sequence length="110" mass="12255">MHTHTHFFFRRIKMASSPSLPFLLVFLGMLSFAELTLAARSAPAITVKEGERLRQEETVQFPGFGGWGWFRDLDHSGPAAANSQYLPGGDDTFVPNPGFEVPNPFYGRIP</sequence>
<dbReference type="InterPro" id="IPR034565">
    <property type="entry name" value="Put_cell_wall"/>
</dbReference>
<reference evidence="2 3" key="1">
    <citation type="submission" date="2020-08" db="EMBL/GenBank/DDBJ databases">
        <title>Plant Genome Project.</title>
        <authorList>
            <person name="Zhang R.-G."/>
        </authorList>
    </citation>
    <scope>NUCLEOTIDE SEQUENCE [LARGE SCALE GENOMIC DNA]</scope>
    <source>
        <tissue evidence="2">Rhizome</tissue>
    </source>
</reference>
<dbReference type="PANTHER" id="PTHR36733">
    <property type="entry name" value="CELL WALL PROTEIN-RELATED"/>
    <property type="match status" value="1"/>
</dbReference>
<name>A0A8J5L0J5_ZINOF</name>
<organism evidence="2 3">
    <name type="scientific">Zingiber officinale</name>
    <name type="common">Ginger</name>
    <name type="synonym">Amomum zingiber</name>
    <dbReference type="NCBI Taxonomy" id="94328"/>
    <lineage>
        <taxon>Eukaryota</taxon>
        <taxon>Viridiplantae</taxon>
        <taxon>Streptophyta</taxon>
        <taxon>Embryophyta</taxon>
        <taxon>Tracheophyta</taxon>
        <taxon>Spermatophyta</taxon>
        <taxon>Magnoliopsida</taxon>
        <taxon>Liliopsida</taxon>
        <taxon>Zingiberales</taxon>
        <taxon>Zingiberaceae</taxon>
        <taxon>Zingiber</taxon>
    </lineage>
</organism>
<dbReference type="AlphaFoldDB" id="A0A8J5L0J5"/>
<comment type="caution">
    <text evidence="2">The sequence shown here is derived from an EMBL/GenBank/DDBJ whole genome shotgun (WGS) entry which is preliminary data.</text>
</comment>
<evidence type="ECO:0000313" key="3">
    <source>
        <dbReference type="Proteomes" id="UP000734854"/>
    </source>
</evidence>
<dbReference type="Proteomes" id="UP000734854">
    <property type="component" value="Unassembled WGS sequence"/>
</dbReference>
<proteinExistence type="predicted"/>
<keyword evidence="1" id="KW-0732">Signal</keyword>
<dbReference type="PANTHER" id="PTHR36733:SF1">
    <property type="entry name" value="CELL WALL PROTEIN-RELATED"/>
    <property type="match status" value="1"/>
</dbReference>
<protein>
    <submittedName>
        <fullName evidence="2">Uncharacterized protein</fullName>
    </submittedName>
</protein>
<accession>A0A8J5L0J5</accession>
<gene>
    <name evidence="2" type="ORF">ZIOFF_044811</name>
</gene>
<dbReference type="EMBL" id="JACMSC010000012">
    <property type="protein sequence ID" value="KAG6496931.1"/>
    <property type="molecule type" value="Genomic_DNA"/>
</dbReference>